<organism evidence="4 5">
    <name type="scientific">Companilactobacillus kimchiensis</name>
    <dbReference type="NCBI Taxonomy" id="993692"/>
    <lineage>
        <taxon>Bacteria</taxon>
        <taxon>Bacillati</taxon>
        <taxon>Bacillota</taxon>
        <taxon>Bacilli</taxon>
        <taxon>Lactobacillales</taxon>
        <taxon>Lactobacillaceae</taxon>
        <taxon>Companilactobacillus</taxon>
    </lineage>
</organism>
<sequence>MKKYRIYQVDAFTQTKLAGNPAGVITNADGLTAIQMQQIARELNNSETAFIVRPTTSDADIRIRFFTPTMEVPICGHATIGANFARAIENNLDSQTIIQQTGAGNLPIDILKKADTYQITMTQGKIRVDQPLSDNIQNKILSALGITAQQRNSNYPMAIASTGAPKVMIALDNQETLNNLEPDLEALKAITPEINCNGYFVFTMNPSQKDLIHGRMFSPANGINEDPVTGNANGPLGAYLVKYGLIETQGNILEFNVIQGEKINRTGTMLVRVHLDNGQPVKIQIVGNAVIAFSTTLEM</sequence>
<dbReference type="InterPro" id="IPR003719">
    <property type="entry name" value="Phenazine_PhzF-like"/>
</dbReference>
<comment type="caution">
    <text evidence="4">The sequence shown here is derived from an EMBL/GenBank/DDBJ whole genome shotgun (WGS) entry which is preliminary data.</text>
</comment>
<dbReference type="EMBL" id="JQCF01000027">
    <property type="protein sequence ID" value="KRN97989.1"/>
    <property type="molecule type" value="Genomic_DNA"/>
</dbReference>
<dbReference type="Proteomes" id="UP000051006">
    <property type="component" value="Unassembled WGS sequence"/>
</dbReference>
<proteinExistence type="inferred from homology"/>
<dbReference type="GO" id="GO:0005737">
    <property type="term" value="C:cytoplasm"/>
    <property type="evidence" value="ECO:0007669"/>
    <property type="project" value="TreeGrafter"/>
</dbReference>
<evidence type="ECO:0000256" key="3">
    <source>
        <dbReference type="PIRSR" id="PIRSR016184-1"/>
    </source>
</evidence>
<protein>
    <submittedName>
        <fullName evidence="4">Epimerase</fullName>
    </submittedName>
</protein>
<feature type="active site" evidence="3">
    <location>
        <position position="47"/>
    </location>
</feature>
<reference evidence="4 5" key="1">
    <citation type="journal article" date="2015" name="Genome Announc.">
        <title>Expanding the biotechnology potential of lactobacilli through comparative genomics of 213 strains and associated genera.</title>
        <authorList>
            <person name="Sun Z."/>
            <person name="Harris H.M."/>
            <person name="McCann A."/>
            <person name="Guo C."/>
            <person name="Argimon S."/>
            <person name="Zhang W."/>
            <person name="Yang X."/>
            <person name="Jeffery I.B."/>
            <person name="Cooney J.C."/>
            <person name="Kagawa T.F."/>
            <person name="Liu W."/>
            <person name="Song Y."/>
            <person name="Salvetti E."/>
            <person name="Wrobel A."/>
            <person name="Rasinkangas P."/>
            <person name="Parkhill J."/>
            <person name="Rea M.C."/>
            <person name="O'Sullivan O."/>
            <person name="Ritari J."/>
            <person name="Douillard F.P."/>
            <person name="Paul Ross R."/>
            <person name="Yang R."/>
            <person name="Briner A.E."/>
            <person name="Felis G.E."/>
            <person name="de Vos W.M."/>
            <person name="Barrangou R."/>
            <person name="Klaenhammer T.R."/>
            <person name="Caufield P.W."/>
            <person name="Cui Y."/>
            <person name="Zhang H."/>
            <person name="O'Toole P.W."/>
        </authorList>
    </citation>
    <scope>NUCLEOTIDE SEQUENCE [LARGE SCALE GENOMIC DNA]</scope>
    <source>
        <strain evidence="4 5">DSM 24716</strain>
    </source>
</reference>
<dbReference type="Pfam" id="PF02567">
    <property type="entry name" value="PhzC-PhzF"/>
    <property type="match status" value="1"/>
</dbReference>
<dbReference type="STRING" id="993692.IV57_GL001332"/>
<dbReference type="Gene3D" id="3.10.310.10">
    <property type="entry name" value="Diaminopimelate Epimerase, Chain A, domain 1"/>
    <property type="match status" value="2"/>
</dbReference>
<dbReference type="PATRIC" id="fig|993692.3.peg.1352"/>
<dbReference type="PANTHER" id="PTHR13774">
    <property type="entry name" value="PHENAZINE BIOSYNTHESIS PROTEIN"/>
    <property type="match status" value="1"/>
</dbReference>
<dbReference type="OrthoDB" id="9788221at2"/>
<dbReference type="SUPFAM" id="SSF54506">
    <property type="entry name" value="Diaminopimelate epimerase-like"/>
    <property type="match status" value="1"/>
</dbReference>
<dbReference type="PANTHER" id="PTHR13774:SF39">
    <property type="entry name" value="BIOSYNTHESIS PROTEIN, PUTATIVE-RELATED"/>
    <property type="match status" value="1"/>
</dbReference>
<accession>A0A0R2LDH5</accession>
<dbReference type="RefSeq" id="WP_057881504.1">
    <property type="nucleotide sequence ID" value="NZ_JQCF01000027.1"/>
</dbReference>
<keyword evidence="2" id="KW-0413">Isomerase</keyword>
<evidence type="ECO:0000313" key="4">
    <source>
        <dbReference type="EMBL" id="KRN97989.1"/>
    </source>
</evidence>
<dbReference type="NCBIfam" id="TIGR00654">
    <property type="entry name" value="PhzF_family"/>
    <property type="match status" value="1"/>
</dbReference>
<evidence type="ECO:0000313" key="5">
    <source>
        <dbReference type="Proteomes" id="UP000051006"/>
    </source>
</evidence>
<keyword evidence="5" id="KW-1185">Reference proteome</keyword>
<name>A0A0R2LDH5_9LACO</name>
<gene>
    <name evidence="4" type="ORF">IV57_GL001332</name>
</gene>
<dbReference type="GO" id="GO:0016853">
    <property type="term" value="F:isomerase activity"/>
    <property type="evidence" value="ECO:0007669"/>
    <property type="project" value="UniProtKB-KW"/>
</dbReference>
<comment type="similarity">
    <text evidence="1">Belongs to the PhzF family.</text>
</comment>
<evidence type="ECO:0000256" key="1">
    <source>
        <dbReference type="ARBA" id="ARBA00008270"/>
    </source>
</evidence>
<evidence type="ECO:0000256" key="2">
    <source>
        <dbReference type="ARBA" id="ARBA00023235"/>
    </source>
</evidence>
<dbReference type="AlphaFoldDB" id="A0A0R2LDH5"/>
<dbReference type="NCBIfam" id="NF007625">
    <property type="entry name" value="PRK10281.1"/>
    <property type="match status" value="1"/>
</dbReference>
<dbReference type="PIRSF" id="PIRSF016184">
    <property type="entry name" value="PhzC_PhzF"/>
    <property type="match status" value="1"/>
</dbReference>